<dbReference type="GO" id="GO:0008860">
    <property type="term" value="F:ferredoxin-NAD+ reductase activity"/>
    <property type="evidence" value="ECO:0007669"/>
    <property type="project" value="UniProtKB-EC"/>
</dbReference>
<dbReference type="GO" id="GO:0016651">
    <property type="term" value="F:oxidoreductase activity, acting on NAD(P)H"/>
    <property type="evidence" value="ECO:0007669"/>
    <property type="project" value="TreeGrafter"/>
</dbReference>
<name>A0A840ITP8_9PSEU</name>
<dbReference type="SUPFAM" id="SSF55424">
    <property type="entry name" value="FAD/NAD-linked reductases, dimerisation (C-terminal) domain"/>
    <property type="match status" value="1"/>
</dbReference>
<evidence type="ECO:0000313" key="7">
    <source>
        <dbReference type="EMBL" id="MBB4684354.1"/>
    </source>
</evidence>
<evidence type="ECO:0000256" key="4">
    <source>
        <dbReference type="ARBA" id="ARBA00023002"/>
    </source>
</evidence>
<dbReference type="Gene3D" id="3.30.390.30">
    <property type="match status" value="1"/>
</dbReference>
<evidence type="ECO:0000259" key="6">
    <source>
        <dbReference type="Pfam" id="PF14759"/>
    </source>
</evidence>
<dbReference type="PANTHER" id="PTHR43557:SF2">
    <property type="entry name" value="RIESKE DOMAIN-CONTAINING PROTEIN-RELATED"/>
    <property type="match status" value="1"/>
</dbReference>
<dbReference type="Pfam" id="PF07992">
    <property type="entry name" value="Pyr_redox_2"/>
    <property type="match status" value="1"/>
</dbReference>
<dbReference type="AlphaFoldDB" id="A0A840ITP8"/>
<evidence type="ECO:0000259" key="5">
    <source>
        <dbReference type="Pfam" id="PF07992"/>
    </source>
</evidence>
<dbReference type="Proteomes" id="UP000581769">
    <property type="component" value="Unassembled WGS sequence"/>
</dbReference>
<dbReference type="InterPro" id="IPR023753">
    <property type="entry name" value="FAD/NAD-binding_dom"/>
</dbReference>
<dbReference type="RefSeq" id="WP_184779374.1">
    <property type="nucleotide sequence ID" value="NZ_JACHMG010000001.1"/>
</dbReference>
<dbReference type="PRINTS" id="PR00368">
    <property type="entry name" value="FADPNR"/>
</dbReference>
<comment type="cofactor">
    <cofactor evidence="1">
        <name>FAD</name>
        <dbReference type="ChEBI" id="CHEBI:57692"/>
    </cofactor>
</comment>
<dbReference type="InterPro" id="IPR016156">
    <property type="entry name" value="FAD/NAD-linked_Rdtase_dimer_sf"/>
</dbReference>
<sequence length="419" mass="44432">MTRSSCVIVGASAAGVSAAVRMRRMDYPGTITLVDVDPRLPYERPPLSKALLDEGTAGLVPIQPAETYRDLDIDLRLGARVVEVDPARLTVRLGDGDVLKSGRLVLATGVRPRKLTVKGADATNVLSLRDAADAGRIGAHLGRGGPLVIVGGGFIGLELAAVAVDRGIEVTVVEAQPQPLTHVLGPDVAALVTGLHREHGVRLLSGVTVAGFLGPAGRVEEVRLSDGRRLPAAAVVVGVGVEPRHELARSARIDTDDHGIPVNEFGQTSRAWIYATGEVASQFHPDLPRRGRIEHWDAALRHGAAVGSTLAGEPVRYTDPPYAWSDQYGATLQLIGRARPTDELVLREGAAPGRFLAFWLRHGRIGAVAGMDAAREIGVVKRLMAAGVLVGREQLTRSDTNLRALLKARSTMPGSRLAN</sequence>
<comment type="caution">
    <text evidence="7">The sequence shown here is derived from an EMBL/GenBank/DDBJ whole genome shotgun (WGS) entry which is preliminary data.</text>
</comment>
<feature type="domain" description="FAD/NAD(P)-binding" evidence="5">
    <location>
        <begin position="5"/>
        <end position="303"/>
    </location>
</feature>
<dbReference type="PRINTS" id="PR00411">
    <property type="entry name" value="PNDRDTASEI"/>
</dbReference>
<dbReference type="InterPro" id="IPR036188">
    <property type="entry name" value="FAD/NAD-bd_sf"/>
</dbReference>
<protein>
    <submittedName>
        <fullName evidence="7">3-phenylpropionate/trans-cinnamate dioxygenase ferredoxin reductase subunit</fullName>
        <ecNumber evidence="7">1.18.1.3</ecNumber>
    </submittedName>
</protein>
<evidence type="ECO:0000313" key="8">
    <source>
        <dbReference type="Proteomes" id="UP000581769"/>
    </source>
</evidence>
<dbReference type="EC" id="1.18.1.3" evidence="7"/>
<evidence type="ECO:0000256" key="3">
    <source>
        <dbReference type="ARBA" id="ARBA00022827"/>
    </source>
</evidence>
<gene>
    <name evidence="7" type="ORF">BJY18_001839</name>
</gene>
<keyword evidence="8" id="KW-1185">Reference proteome</keyword>
<dbReference type="InterPro" id="IPR028202">
    <property type="entry name" value="Reductase_C"/>
</dbReference>
<evidence type="ECO:0000256" key="1">
    <source>
        <dbReference type="ARBA" id="ARBA00001974"/>
    </source>
</evidence>
<accession>A0A840ITP8</accession>
<dbReference type="EMBL" id="JACHMG010000001">
    <property type="protein sequence ID" value="MBB4684354.1"/>
    <property type="molecule type" value="Genomic_DNA"/>
</dbReference>
<organism evidence="7 8">
    <name type="scientific">Amycolatopsis jiangsuensis</name>
    <dbReference type="NCBI Taxonomy" id="1181879"/>
    <lineage>
        <taxon>Bacteria</taxon>
        <taxon>Bacillati</taxon>
        <taxon>Actinomycetota</taxon>
        <taxon>Actinomycetes</taxon>
        <taxon>Pseudonocardiales</taxon>
        <taxon>Pseudonocardiaceae</taxon>
        <taxon>Amycolatopsis</taxon>
    </lineage>
</organism>
<dbReference type="Pfam" id="PF14759">
    <property type="entry name" value="Reductase_C"/>
    <property type="match status" value="1"/>
</dbReference>
<dbReference type="GO" id="GO:0051213">
    <property type="term" value="F:dioxygenase activity"/>
    <property type="evidence" value="ECO:0007669"/>
    <property type="project" value="UniProtKB-KW"/>
</dbReference>
<keyword evidence="2" id="KW-0285">Flavoprotein</keyword>
<dbReference type="GO" id="GO:0005737">
    <property type="term" value="C:cytoplasm"/>
    <property type="evidence" value="ECO:0007669"/>
    <property type="project" value="TreeGrafter"/>
</dbReference>
<keyword evidence="7" id="KW-0223">Dioxygenase</keyword>
<feature type="domain" description="Reductase C-terminal" evidence="6">
    <location>
        <begin position="322"/>
        <end position="406"/>
    </location>
</feature>
<proteinExistence type="predicted"/>
<keyword evidence="3" id="KW-0274">FAD</keyword>
<dbReference type="InterPro" id="IPR050446">
    <property type="entry name" value="FAD-oxidoreductase/Apoptosis"/>
</dbReference>
<keyword evidence="4 7" id="KW-0560">Oxidoreductase</keyword>
<dbReference type="Gene3D" id="3.50.50.60">
    <property type="entry name" value="FAD/NAD(P)-binding domain"/>
    <property type="match status" value="2"/>
</dbReference>
<reference evidence="7 8" key="1">
    <citation type="submission" date="2020-08" db="EMBL/GenBank/DDBJ databases">
        <title>Sequencing the genomes of 1000 actinobacteria strains.</title>
        <authorList>
            <person name="Klenk H.-P."/>
        </authorList>
    </citation>
    <scope>NUCLEOTIDE SEQUENCE [LARGE SCALE GENOMIC DNA]</scope>
    <source>
        <strain evidence="7 8">DSM 45859</strain>
    </source>
</reference>
<evidence type="ECO:0000256" key="2">
    <source>
        <dbReference type="ARBA" id="ARBA00022630"/>
    </source>
</evidence>
<dbReference type="SUPFAM" id="SSF51905">
    <property type="entry name" value="FAD/NAD(P)-binding domain"/>
    <property type="match status" value="2"/>
</dbReference>
<dbReference type="PANTHER" id="PTHR43557">
    <property type="entry name" value="APOPTOSIS-INDUCING FACTOR 1"/>
    <property type="match status" value="1"/>
</dbReference>